<accession>A0ABS3XPI5</accession>
<name>A0ABS3XPI5_9ACTN</name>
<evidence type="ECO:0000259" key="2">
    <source>
        <dbReference type="Pfam" id="PF11203"/>
    </source>
</evidence>
<evidence type="ECO:0000313" key="4">
    <source>
        <dbReference type="Proteomes" id="UP000721954"/>
    </source>
</evidence>
<keyword evidence="4" id="KW-1185">Reference proteome</keyword>
<evidence type="ECO:0000256" key="1">
    <source>
        <dbReference type="SAM" id="MobiDB-lite"/>
    </source>
</evidence>
<sequence length="411" mass="42490">MTTTVPWPRRVRRGRLVALQAAAGCAAAGGALGGAGGGVLAGAGVLLTGLTLLRVRGRTAGGHLVRWLRRGTFDAPAPAPAPRYRARSDPAEAARADGTPHDRGPEHLGLAGSLFPTLEVTSVPDRNGPPVGVACDGRGFAAVLRLPDGVHPGLPAGLLASWLRNDPVRPAAVQLLVEQHGLPSWDLRQRFEPAMAYRQLPARRHLVAVRAWLVLRYEPWEAPEAAERRGGGTVGARAATVAATARLRARLARAGAPAEPLDAAAVQALLREVGDPEGSGQVTPECWAGASMTHCTAVADVRSADDWSRLLTAVAESQAERAVVAATVAPGDLSGCGDGGEAVVEVRTAVRLVSPLDQRAARARDLLVRESGVAGLVTGGQEDGLVATLPLGVPGRSLVETTGFAVGMGER</sequence>
<feature type="compositionally biased region" description="Basic and acidic residues" evidence="1">
    <location>
        <begin position="86"/>
        <end position="105"/>
    </location>
</feature>
<dbReference type="InterPro" id="IPR050051">
    <property type="entry name" value="EccE_dom"/>
</dbReference>
<dbReference type="GeneID" id="96257596"/>
<organism evidence="3 4">
    <name type="scientific">Streptomyces smyrnaeus</name>
    <dbReference type="NCBI Taxonomy" id="1387713"/>
    <lineage>
        <taxon>Bacteria</taxon>
        <taxon>Bacillati</taxon>
        <taxon>Actinomycetota</taxon>
        <taxon>Actinomycetes</taxon>
        <taxon>Kitasatosporales</taxon>
        <taxon>Streptomycetaceae</taxon>
        <taxon>Streptomyces</taxon>
    </lineage>
</organism>
<evidence type="ECO:0000313" key="3">
    <source>
        <dbReference type="EMBL" id="MBO8197322.1"/>
    </source>
</evidence>
<dbReference type="EMBL" id="JAFFZM010000001">
    <property type="protein sequence ID" value="MBO8197322.1"/>
    <property type="molecule type" value="Genomic_DNA"/>
</dbReference>
<dbReference type="Proteomes" id="UP000721954">
    <property type="component" value="Unassembled WGS sequence"/>
</dbReference>
<feature type="domain" description="Type VII secretion system protein EccE" evidence="2">
    <location>
        <begin position="210"/>
        <end position="294"/>
    </location>
</feature>
<proteinExistence type="predicted"/>
<feature type="region of interest" description="Disordered" evidence="1">
    <location>
        <begin position="78"/>
        <end position="105"/>
    </location>
</feature>
<dbReference type="RefSeq" id="WP_209209118.1">
    <property type="nucleotide sequence ID" value="NZ_JAFFZM010000001.1"/>
</dbReference>
<reference evidence="3 4" key="1">
    <citation type="submission" date="2021-02" db="EMBL/GenBank/DDBJ databases">
        <title>Streptomyces spirodelae sp. nov., isolated from duckweed.</title>
        <authorList>
            <person name="Saimee Y."/>
            <person name="Duangmal K."/>
        </authorList>
    </citation>
    <scope>NUCLEOTIDE SEQUENCE [LARGE SCALE GENOMIC DNA]</scope>
    <source>
        <strain evidence="3 4">DSM 42105</strain>
    </source>
</reference>
<gene>
    <name evidence="3" type="ORF">JW613_03190</name>
</gene>
<protein>
    <recommendedName>
        <fullName evidence="2">Type VII secretion system protein EccE domain-containing protein</fullName>
    </recommendedName>
</protein>
<dbReference type="Pfam" id="PF11203">
    <property type="entry name" value="EccE"/>
    <property type="match status" value="1"/>
</dbReference>
<comment type="caution">
    <text evidence="3">The sequence shown here is derived from an EMBL/GenBank/DDBJ whole genome shotgun (WGS) entry which is preliminary data.</text>
</comment>